<dbReference type="KEGG" id="xpo:XPG1_2301"/>
<dbReference type="SUPFAM" id="SSF56801">
    <property type="entry name" value="Acetyl-CoA synthetase-like"/>
    <property type="match status" value="1"/>
</dbReference>
<keyword evidence="2" id="KW-1133">Transmembrane helix</keyword>
<dbReference type="STRING" id="1354304.XPG1_2301"/>
<evidence type="ECO:0000313" key="5">
    <source>
        <dbReference type="EMBL" id="CDG21956.1"/>
    </source>
</evidence>
<organism evidence="5 6">
    <name type="scientific">Xenorhabdus poinarii G6</name>
    <dbReference type="NCBI Taxonomy" id="1354304"/>
    <lineage>
        <taxon>Bacteria</taxon>
        <taxon>Pseudomonadati</taxon>
        <taxon>Pseudomonadota</taxon>
        <taxon>Gammaproteobacteria</taxon>
        <taxon>Enterobacterales</taxon>
        <taxon>Morganellaceae</taxon>
        <taxon>Xenorhabdus</taxon>
    </lineage>
</organism>
<evidence type="ECO:0000259" key="3">
    <source>
        <dbReference type="Pfam" id="PF00501"/>
    </source>
</evidence>
<evidence type="ECO:0000256" key="1">
    <source>
        <dbReference type="ARBA" id="ARBA00022598"/>
    </source>
</evidence>
<dbReference type="RefSeq" id="WP_045959005.1">
    <property type="nucleotide sequence ID" value="NZ_FO704551.1"/>
</dbReference>
<dbReference type="EC" id="6.2.1.25" evidence="5"/>
<name>A0A068R4V8_9GAMM</name>
<dbReference type="InterPro" id="IPR042099">
    <property type="entry name" value="ANL_N_sf"/>
</dbReference>
<dbReference type="GO" id="GO:0018858">
    <property type="term" value="F:benzoate-CoA ligase activity"/>
    <property type="evidence" value="ECO:0007669"/>
    <property type="project" value="UniProtKB-EC"/>
</dbReference>
<dbReference type="Pfam" id="PF13193">
    <property type="entry name" value="AMP-binding_C"/>
    <property type="match status" value="1"/>
</dbReference>
<keyword evidence="2" id="KW-0472">Membrane</keyword>
<dbReference type="AlphaFoldDB" id="A0A068R4V8"/>
<dbReference type="PANTHER" id="PTHR43352">
    <property type="entry name" value="ACETYL-COA SYNTHETASE"/>
    <property type="match status" value="1"/>
</dbReference>
<evidence type="ECO:0000313" key="6">
    <source>
        <dbReference type="Proteomes" id="UP000032735"/>
    </source>
</evidence>
<feature type="domain" description="AMP-binding enzyme C-terminal" evidence="4">
    <location>
        <begin position="430"/>
        <end position="510"/>
    </location>
</feature>
<dbReference type="Pfam" id="PF00501">
    <property type="entry name" value="AMP-binding"/>
    <property type="match status" value="1"/>
</dbReference>
<dbReference type="Proteomes" id="UP000032735">
    <property type="component" value="Chromosome"/>
</dbReference>
<dbReference type="HOGENOM" id="CLU_000022_59_10_6"/>
<dbReference type="InterPro" id="IPR025110">
    <property type="entry name" value="AMP-bd_C"/>
</dbReference>
<dbReference type="OrthoDB" id="9803968at2"/>
<keyword evidence="6" id="KW-1185">Reference proteome</keyword>
<dbReference type="Gene3D" id="3.30.300.30">
    <property type="match status" value="1"/>
</dbReference>
<feature type="transmembrane region" description="Helical" evidence="2">
    <location>
        <begin position="225"/>
        <end position="246"/>
    </location>
</feature>
<sequence>MKNLYLEDLLKNDSLNLTDFLIFRHIREGRGENVAISYDGKDFTYQELSEKISKTSNYFKSIGVKNQTRVILAIPDTPAFVISFFAVIACGAMAILSNPLSESVEINDIIKELNADILVIDHEIEKKRALLSGITNNIETIFIGDFHLNPSDLEIAIENQSSDLLISYTSTDSYAYALLSSGTTGKNKVIPRRHRDILHCAYAFSENVLYMNSADRVLAVPKLTFGYALGGSLLFSFIYGASCIIFREKTTHEKIIKLSKDLKPTIFLGTPRMISELLNNKNVGELKSLRISTSAGEVLSSILLEKWNNEIGTPLLDGFGSTEVGHIFISNTLDNIRPQTVGKCLNGFKIKIIDNKGNEVSEGKVGRLCIRGPSVACEYLNDAKRSEQSFNNGWHISNDMFSISNDYVTYFGRSDDMIKKGCGEWVSPYEIENEILKNDEVLECAVIGETNENNVIILKACVVCKEGVIISLSLEERILNSVKNRWIDFTYKHLEKIEFMEILPRNSSGKLQRNILGSKTLTEFSYDC</sequence>
<proteinExistence type="predicted"/>
<protein>
    <submittedName>
        <fullName evidence="5">Putative Benzoate--CoA ligase</fullName>
        <ecNumber evidence="5">6.2.1.25</ecNumber>
    </submittedName>
</protein>
<dbReference type="InterPro" id="IPR045851">
    <property type="entry name" value="AMP-bd_C_sf"/>
</dbReference>
<evidence type="ECO:0000259" key="4">
    <source>
        <dbReference type="Pfam" id="PF13193"/>
    </source>
</evidence>
<gene>
    <name evidence="5" type="ORF">XPG1_2301</name>
</gene>
<keyword evidence="2" id="KW-0812">Transmembrane</keyword>
<evidence type="ECO:0000256" key="2">
    <source>
        <dbReference type="SAM" id="Phobius"/>
    </source>
</evidence>
<dbReference type="PANTHER" id="PTHR43352:SF1">
    <property type="entry name" value="ANTHRANILATE--COA LIGASE"/>
    <property type="match status" value="1"/>
</dbReference>
<dbReference type="EMBL" id="FO704551">
    <property type="protein sequence ID" value="CDG21956.1"/>
    <property type="molecule type" value="Genomic_DNA"/>
</dbReference>
<dbReference type="Gene3D" id="3.40.50.12780">
    <property type="entry name" value="N-terminal domain of ligase-like"/>
    <property type="match status" value="1"/>
</dbReference>
<keyword evidence="1 5" id="KW-0436">Ligase</keyword>
<reference evidence="5 6" key="1">
    <citation type="submission" date="2013-07" db="EMBL/GenBank/DDBJ databases">
        <authorList>
            <person name="Genoscope - CEA"/>
        </authorList>
    </citation>
    <scope>NUCLEOTIDE SEQUENCE [LARGE SCALE GENOMIC DNA]</scope>
    <source>
        <strain evidence="5 6">G6</strain>
    </source>
</reference>
<dbReference type="InterPro" id="IPR000873">
    <property type="entry name" value="AMP-dep_synth/lig_dom"/>
</dbReference>
<dbReference type="GO" id="GO:0044550">
    <property type="term" value="P:secondary metabolite biosynthetic process"/>
    <property type="evidence" value="ECO:0007669"/>
    <property type="project" value="TreeGrafter"/>
</dbReference>
<feature type="domain" description="AMP-dependent synthetase/ligase" evidence="3">
    <location>
        <begin position="28"/>
        <end position="380"/>
    </location>
</feature>
<accession>A0A068R4V8</accession>